<keyword evidence="5" id="KW-1185">Reference proteome</keyword>
<protein>
    <recommendedName>
        <fullName evidence="3">Myosin tail domain-containing protein</fullName>
    </recommendedName>
</protein>
<evidence type="ECO:0000259" key="3">
    <source>
        <dbReference type="Pfam" id="PF01576"/>
    </source>
</evidence>
<dbReference type="SUPFAM" id="SSF90257">
    <property type="entry name" value="Myosin rod fragments"/>
    <property type="match status" value="1"/>
</dbReference>
<keyword evidence="1 2" id="KW-0175">Coiled coil</keyword>
<name>A0ABQ9VVI3_SAGOE</name>
<sequence>MSPLQELLQEETRQKLNMSTKLRQLEEERNSLQDQLDEEMEAKQNLERHFSTLNIQVPALCPRFRHGSPRLLCAKSP</sequence>
<reference evidence="4 5" key="1">
    <citation type="submission" date="2023-05" db="EMBL/GenBank/DDBJ databases">
        <title>B98-5 Cell Line De Novo Hybrid Assembly: An Optical Mapping Approach.</title>
        <authorList>
            <person name="Kananen K."/>
            <person name="Auerbach J.A."/>
            <person name="Kautto E."/>
            <person name="Blachly J.S."/>
        </authorList>
    </citation>
    <scope>NUCLEOTIDE SEQUENCE [LARGE SCALE GENOMIC DNA]</scope>
    <source>
        <strain evidence="4">B95-8</strain>
        <tissue evidence="4">Cell line</tissue>
    </source>
</reference>
<evidence type="ECO:0000256" key="1">
    <source>
        <dbReference type="ARBA" id="ARBA00023054"/>
    </source>
</evidence>
<dbReference type="Proteomes" id="UP001266305">
    <property type="component" value="Unassembled WGS sequence"/>
</dbReference>
<gene>
    <name evidence="4" type="ORF">P7K49_007641</name>
</gene>
<feature type="coiled-coil region" evidence="2">
    <location>
        <begin position="8"/>
        <end position="56"/>
    </location>
</feature>
<dbReference type="EMBL" id="JASSZA010000004">
    <property type="protein sequence ID" value="KAK2113375.1"/>
    <property type="molecule type" value="Genomic_DNA"/>
</dbReference>
<proteinExistence type="predicted"/>
<comment type="caution">
    <text evidence="4">The sequence shown here is derived from an EMBL/GenBank/DDBJ whole genome shotgun (WGS) entry which is preliminary data.</text>
</comment>
<accession>A0ABQ9VVI3</accession>
<evidence type="ECO:0000256" key="2">
    <source>
        <dbReference type="SAM" id="Coils"/>
    </source>
</evidence>
<evidence type="ECO:0000313" key="5">
    <source>
        <dbReference type="Proteomes" id="UP001266305"/>
    </source>
</evidence>
<evidence type="ECO:0000313" key="4">
    <source>
        <dbReference type="EMBL" id="KAK2113375.1"/>
    </source>
</evidence>
<dbReference type="InterPro" id="IPR002928">
    <property type="entry name" value="Myosin_tail"/>
</dbReference>
<dbReference type="Pfam" id="PF01576">
    <property type="entry name" value="Myosin_tail_1"/>
    <property type="match status" value="1"/>
</dbReference>
<feature type="domain" description="Myosin tail" evidence="3">
    <location>
        <begin position="4"/>
        <end position="58"/>
    </location>
</feature>
<organism evidence="4 5">
    <name type="scientific">Saguinus oedipus</name>
    <name type="common">Cotton-top tamarin</name>
    <name type="synonym">Oedipomidas oedipus</name>
    <dbReference type="NCBI Taxonomy" id="9490"/>
    <lineage>
        <taxon>Eukaryota</taxon>
        <taxon>Metazoa</taxon>
        <taxon>Chordata</taxon>
        <taxon>Craniata</taxon>
        <taxon>Vertebrata</taxon>
        <taxon>Euteleostomi</taxon>
        <taxon>Mammalia</taxon>
        <taxon>Eutheria</taxon>
        <taxon>Euarchontoglires</taxon>
        <taxon>Primates</taxon>
        <taxon>Haplorrhini</taxon>
        <taxon>Platyrrhini</taxon>
        <taxon>Cebidae</taxon>
        <taxon>Callitrichinae</taxon>
        <taxon>Saguinus</taxon>
    </lineage>
</organism>